<evidence type="ECO:0000313" key="8">
    <source>
        <dbReference type="Proteomes" id="UP000258927"/>
    </source>
</evidence>
<dbReference type="UniPathway" id="UPA00148"/>
<keyword evidence="3 7" id="KW-0489">Methyltransferase</keyword>
<dbReference type="PANTHER" id="PTHR43182">
    <property type="entry name" value="COBALT-PRECORRIN-6B C(15)-METHYLTRANSFERASE (DECARBOXYLATING)"/>
    <property type="match status" value="1"/>
</dbReference>
<dbReference type="EMBL" id="CP021330">
    <property type="protein sequence ID" value="AVX05658.1"/>
    <property type="molecule type" value="Genomic_DNA"/>
</dbReference>
<dbReference type="InterPro" id="IPR014008">
    <property type="entry name" value="Cbl_synth_MTase_CbiT"/>
</dbReference>
<sequence>MSKWLDVVGVTAKGLASLNSEQQQLVDDAEIVVGPPRSLPKLRGDDPRYVEWQAPLDNMIEQILSFSGKKTVILATGDPTWYGIGATLTRYIPLDEFEIHPAPSAFSLAAARMKWPLQNTACVSVHGRPVDLLNAHIVPGNRILALTSDATTIEAIAKLLVRRKFGQSQMTILNAMGGDTESKVEFTANAYESRGIGNLNTVAIDCVADEDAALLPPLPGLPDSAFVSDGQLTKREVRAATLAKLVPLMGQHLWDIGAGSGSVGIEWMRAAPRATATAFEKSTARIEMIKKNRDVLGTPGLKIVEGEAQAHLNEAPPMPDAIFMGGDVGNTELFDALWAALKPGGRFVANAVTLDGEAALMQRLEQKGGDLARIDVSHLDHVGAHKVLRPKMTVTQWSIVKKADE</sequence>
<accession>A0A2R4MHZ3</accession>
<dbReference type="InterPro" id="IPR006365">
    <property type="entry name" value="Cbl_synth_CobL"/>
</dbReference>
<proteinExistence type="predicted"/>
<comment type="pathway">
    <text evidence="1">Cofactor biosynthesis; adenosylcobalamin biosynthesis.</text>
</comment>
<organism evidence="7 8">
    <name type="scientific">Maritalea myrionectae</name>
    <dbReference type="NCBI Taxonomy" id="454601"/>
    <lineage>
        <taxon>Bacteria</taxon>
        <taxon>Pseudomonadati</taxon>
        <taxon>Pseudomonadota</taxon>
        <taxon>Alphaproteobacteria</taxon>
        <taxon>Hyphomicrobiales</taxon>
        <taxon>Devosiaceae</taxon>
        <taxon>Maritalea</taxon>
    </lineage>
</organism>
<dbReference type="InterPro" id="IPR029063">
    <property type="entry name" value="SAM-dependent_MTases_sf"/>
</dbReference>
<dbReference type="Gene3D" id="3.40.1010.10">
    <property type="entry name" value="Cobalt-precorrin-4 Transmethylase, Domain 1"/>
    <property type="match status" value="1"/>
</dbReference>
<keyword evidence="5" id="KW-0949">S-adenosyl-L-methionine</keyword>
<dbReference type="PIRSF" id="PIRSF036428">
    <property type="entry name" value="CobL"/>
    <property type="match status" value="1"/>
</dbReference>
<reference evidence="7 8" key="1">
    <citation type="submission" date="2017-05" db="EMBL/GenBank/DDBJ databases">
        <title>Genome Analysis of Maritalea myrionectae HL2708#5.</title>
        <authorList>
            <consortium name="Cotde Inc.-PKNU"/>
            <person name="Jang D."/>
            <person name="Oh H.-M."/>
        </authorList>
    </citation>
    <scope>NUCLEOTIDE SEQUENCE [LARGE SCALE GENOMIC DNA]</scope>
    <source>
        <strain evidence="7 8">HL2708#5</strain>
    </source>
</reference>
<evidence type="ECO:0000256" key="3">
    <source>
        <dbReference type="ARBA" id="ARBA00022603"/>
    </source>
</evidence>
<dbReference type="GO" id="GO:0008276">
    <property type="term" value="F:protein methyltransferase activity"/>
    <property type="evidence" value="ECO:0007669"/>
    <property type="project" value="InterPro"/>
</dbReference>
<dbReference type="SUPFAM" id="SSF53335">
    <property type="entry name" value="S-adenosyl-L-methionine-dependent methyltransferases"/>
    <property type="match status" value="1"/>
</dbReference>
<evidence type="ECO:0000256" key="4">
    <source>
        <dbReference type="ARBA" id="ARBA00022679"/>
    </source>
</evidence>
<gene>
    <name evidence="7" type="ORF">MXMO3_03152</name>
</gene>
<dbReference type="InterPro" id="IPR035996">
    <property type="entry name" value="4pyrrol_Methylase_sf"/>
</dbReference>
<dbReference type="RefSeq" id="WP_117396473.1">
    <property type="nucleotide sequence ID" value="NZ_CP021330.1"/>
</dbReference>
<dbReference type="InterPro" id="IPR000878">
    <property type="entry name" value="4pyrrol_Mease"/>
</dbReference>
<dbReference type="Gene3D" id="3.40.50.150">
    <property type="entry name" value="Vaccinia Virus protein VP39"/>
    <property type="match status" value="1"/>
</dbReference>
<dbReference type="STRING" id="1122213.GCA_000423365_00845"/>
<dbReference type="GO" id="GO:0009236">
    <property type="term" value="P:cobalamin biosynthetic process"/>
    <property type="evidence" value="ECO:0007669"/>
    <property type="project" value="UniProtKB-UniPathway"/>
</dbReference>
<evidence type="ECO:0000313" key="7">
    <source>
        <dbReference type="EMBL" id="AVX05658.1"/>
    </source>
</evidence>
<dbReference type="PANTHER" id="PTHR43182:SF1">
    <property type="entry name" value="COBALT-PRECORRIN-7 C(5)-METHYLTRANSFERASE"/>
    <property type="match status" value="1"/>
</dbReference>
<evidence type="ECO:0000256" key="2">
    <source>
        <dbReference type="ARBA" id="ARBA00022573"/>
    </source>
</evidence>
<dbReference type="KEGG" id="mmyr:MXMO3_03152"/>
<protein>
    <submittedName>
        <fullName evidence="7">Precorrin-6B C(5,15)-methyltransferase (Decarboxylating)</fullName>
    </submittedName>
</protein>
<dbReference type="AlphaFoldDB" id="A0A2R4MHZ3"/>
<dbReference type="GO" id="GO:0032259">
    <property type="term" value="P:methylation"/>
    <property type="evidence" value="ECO:0007669"/>
    <property type="project" value="UniProtKB-KW"/>
</dbReference>
<keyword evidence="4 7" id="KW-0808">Transferase</keyword>
<name>A0A2R4MHZ3_9HYPH</name>
<keyword evidence="8" id="KW-1185">Reference proteome</keyword>
<dbReference type="NCBIfam" id="TIGR02467">
    <property type="entry name" value="CbiE"/>
    <property type="match status" value="1"/>
</dbReference>
<evidence type="ECO:0000256" key="5">
    <source>
        <dbReference type="ARBA" id="ARBA00022691"/>
    </source>
</evidence>
<dbReference type="NCBIfam" id="TIGR02469">
    <property type="entry name" value="CbiT"/>
    <property type="match status" value="1"/>
</dbReference>
<dbReference type="InterPro" id="IPR014777">
    <property type="entry name" value="4pyrrole_Mease_sub1"/>
</dbReference>
<evidence type="ECO:0000259" key="6">
    <source>
        <dbReference type="Pfam" id="PF00590"/>
    </source>
</evidence>
<evidence type="ECO:0000256" key="1">
    <source>
        <dbReference type="ARBA" id="ARBA00004953"/>
    </source>
</evidence>
<dbReference type="InterPro" id="IPR012818">
    <property type="entry name" value="CbiE"/>
</dbReference>
<keyword evidence="2" id="KW-0169">Cobalamin biosynthesis</keyword>
<dbReference type="InterPro" id="IPR050714">
    <property type="entry name" value="Cobalamin_biosynth_MTase"/>
</dbReference>
<dbReference type="CDD" id="cd02440">
    <property type="entry name" value="AdoMet_MTases"/>
    <property type="match status" value="1"/>
</dbReference>
<dbReference type="CDD" id="cd11644">
    <property type="entry name" value="Precorrin-6Y-MT"/>
    <property type="match status" value="1"/>
</dbReference>
<dbReference type="SUPFAM" id="SSF53790">
    <property type="entry name" value="Tetrapyrrole methylase"/>
    <property type="match status" value="1"/>
</dbReference>
<dbReference type="Proteomes" id="UP000258927">
    <property type="component" value="Chromosome"/>
</dbReference>
<dbReference type="Pfam" id="PF00590">
    <property type="entry name" value="TP_methylase"/>
    <property type="match status" value="1"/>
</dbReference>
<feature type="domain" description="Tetrapyrrole methylase" evidence="6">
    <location>
        <begin position="17"/>
        <end position="185"/>
    </location>
</feature>